<sequence>MKQALILLAGYPGTGKTYMANMLLNKFKNFEVLSPDKIKEEFWDAYGFCNEEEKEKLIKKSWNEYYQRLNWKLERGYSLISDYPFSDKQHDEIQGICGRYCIEVITIRMVGDLDVLFKRQKKRDLDDSRHLGHILKEYHQGTCLMNHEEADNLLDNDEFIKRCKCRGYGTFELGTTIELDVTDFTKVSYDKIMNEIALILN</sequence>
<reference evidence="1 2" key="2">
    <citation type="submission" date="2007-09" db="EMBL/GenBank/DDBJ databases">
        <authorList>
            <person name="Fulton L."/>
            <person name="Clifton S."/>
            <person name="Fulton B."/>
            <person name="Xu J."/>
            <person name="Minx P."/>
            <person name="Pepin K.H."/>
            <person name="Johnson M."/>
            <person name="Thiruvilangam P."/>
            <person name="Bhonagiri V."/>
            <person name="Nash W.E."/>
            <person name="Mardis E.R."/>
            <person name="Wilson R.K."/>
        </authorList>
    </citation>
    <scope>NUCLEOTIDE SEQUENCE [LARGE SCALE GENOMIC DNA]</scope>
    <source>
        <strain evidence="1 2">DSM 3991</strain>
    </source>
</reference>
<dbReference type="AlphaFoldDB" id="A8RA02"/>
<organism evidence="1 2">
    <name type="scientific">Amedibacillus dolichus DSM 3991</name>
    <dbReference type="NCBI Taxonomy" id="428127"/>
    <lineage>
        <taxon>Bacteria</taxon>
        <taxon>Bacillati</taxon>
        <taxon>Bacillota</taxon>
        <taxon>Erysipelotrichia</taxon>
        <taxon>Erysipelotrichales</taxon>
        <taxon>Erysipelotrichaceae</taxon>
        <taxon>Amedibacillus</taxon>
    </lineage>
</organism>
<dbReference type="Gene3D" id="3.40.50.300">
    <property type="entry name" value="P-loop containing nucleotide triphosphate hydrolases"/>
    <property type="match status" value="1"/>
</dbReference>
<dbReference type="Pfam" id="PF13671">
    <property type="entry name" value="AAA_33"/>
    <property type="match status" value="1"/>
</dbReference>
<proteinExistence type="predicted"/>
<evidence type="ECO:0000313" key="1">
    <source>
        <dbReference type="EMBL" id="EDP11488.1"/>
    </source>
</evidence>
<dbReference type="eggNOG" id="COG4639">
    <property type="taxonomic scope" value="Bacteria"/>
</dbReference>
<dbReference type="RefSeq" id="WP_004798478.1">
    <property type="nucleotide sequence ID" value="NZ_DS483474.1"/>
</dbReference>
<protein>
    <recommendedName>
        <fullName evidence="3">Kinase</fullName>
    </recommendedName>
</protein>
<comment type="caution">
    <text evidence="1">The sequence shown here is derived from an EMBL/GenBank/DDBJ whole genome shotgun (WGS) entry which is preliminary data.</text>
</comment>
<reference evidence="1 2" key="1">
    <citation type="submission" date="2007-09" db="EMBL/GenBank/DDBJ databases">
        <title>Draft genome sequence of Eubacterium dolichum (DSM 3991).</title>
        <authorList>
            <person name="Sudarsanam P."/>
            <person name="Ley R."/>
            <person name="Guruge J."/>
            <person name="Turnbaugh P.J."/>
            <person name="Mahowald M."/>
            <person name="Liep D."/>
            <person name="Gordon J."/>
        </authorList>
    </citation>
    <scope>NUCLEOTIDE SEQUENCE [LARGE SCALE GENOMIC DNA]</scope>
    <source>
        <strain evidence="1 2">DSM 3991</strain>
    </source>
</reference>
<dbReference type="SUPFAM" id="SSF52540">
    <property type="entry name" value="P-loop containing nucleoside triphosphate hydrolases"/>
    <property type="match status" value="1"/>
</dbReference>
<dbReference type="EMBL" id="ABAW02000018">
    <property type="protein sequence ID" value="EDP11488.1"/>
    <property type="molecule type" value="Genomic_DNA"/>
</dbReference>
<dbReference type="Proteomes" id="UP000004090">
    <property type="component" value="Unassembled WGS sequence"/>
</dbReference>
<evidence type="ECO:0000313" key="2">
    <source>
        <dbReference type="Proteomes" id="UP000004090"/>
    </source>
</evidence>
<dbReference type="STRING" id="428127.EUBDOL_00666"/>
<dbReference type="HOGENOM" id="CLU_117056_1_0_9"/>
<name>A8RA02_9FIRM</name>
<gene>
    <name evidence="1" type="ORF">EUBDOL_00666</name>
</gene>
<dbReference type="GeneID" id="92792967"/>
<evidence type="ECO:0008006" key="3">
    <source>
        <dbReference type="Google" id="ProtNLM"/>
    </source>
</evidence>
<accession>A8RA02</accession>
<dbReference type="InterPro" id="IPR027417">
    <property type="entry name" value="P-loop_NTPase"/>
</dbReference>